<comment type="caution">
    <text evidence="1">The sequence shown here is derived from an EMBL/GenBank/DDBJ whole genome shotgun (WGS) entry which is preliminary data.</text>
</comment>
<name>A0ABC9ZL36_CORST</name>
<sequence length="87" mass="9995">MTKASQYKQRLDRDPSEGLKRKLSADEVMKLTNELGDWRSFTAVPEKIREYSEEPSFRAALSAFSDMDSGNKRQTLQGICLLRPAIW</sequence>
<gene>
    <name evidence="1" type="ORF">Cst04h_07910</name>
</gene>
<reference evidence="1 2" key="1">
    <citation type="submission" date="2019-06" db="EMBL/GenBank/DDBJ databases">
        <title>Draft genome sequence of Corynebacterium striatum NBRC 15291.</title>
        <authorList>
            <person name="Miura T."/>
            <person name="Furukawa M."/>
            <person name="Shimamura M."/>
            <person name="Ohyama Y."/>
            <person name="Yamazoe A."/>
            <person name="Kawasaki H."/>
        </authorList>
    </citation>
    <scope>NUCLEOTIDE SEQUENCE [LARGE SCALE GENOMIC DNA]</scope>
    <source>
        <strain evidence="1 2">NBRC 15291</strain>
    </source>
</reference>
<organism evidence="1 2">
    <name type="scientific">Corynebacterium striatum</name>
    <dbReference type="NCBI Taxonomy" id="43770"/>
    <lineage>
        <taxon>Bacteria</taxon>
        <taxon>Bacillati</taxon>
        <taxon>Actinomycetota</taxon>
        <taxon>Actinomycetes</taxon>
        <taxon>Mycobacteriales</taxon>
        <taxon>Corynebacteriaceae</taxon>
        <taxon>Corynebacterium</taxon>
    </lineage>
</organism>
<proteinExistence type="predicted"/>
<evidence type="ECO:0000313" key="2">
    <source>
        <dbReference type="Proteomes" id="UP000315234"/>
    </source>
</evidence>
<protein>
    <submittedName>
        <fullName evidence="1">Uncharacterized protein</fullName>
    </submittedName>
</protein>
<evidence type="ECO:0000313" key="1">
    <source>
        <dbReference type="EMBL" id="GEA42621.1"/>
    </source>
</evidence>
<dbReference type="Proteomes" id="UP000315234">
    <property type="component" value="Unassembled WGS sequence"/>
</dbReference>
<accession>A0ABC9ZL36</accession>
<dbReference type="EMBL" id="BJLD01000001">
    <property type="protein sequence ID" value="GEA42621.1"/>
    <property type="molecule type" value="Genomic_DNA"/>
</dbReference>
<dbReference type="AlphaFoldDB" id="A0ABC9ZL36"/>